<feature type="transmembrane region" description="Helical" evidence="19">
    <location>
        <begin position="35"/>
        <end position="53"/>
    </location>
</feature>
<keyword evidence="13" id="KW-0594">Phospholipid biosynthesis</keyword>
<dbReference type="STRING" id="324602.Caur_0632"/>
<organism evidence="20 21">
    <name type="scientific">Chloroflexus aurantiacus (strain ATCC 29366 / DSM 635 / J-10-fl)</name>
    <dbReference type="NCBI Taxonomy" id="324602"/>
    <lineage>
        <taxon>Bacteria</taxon>
        <taxon>Bacillati</taxon>
        <taxon>Chloroflexota</taxon>
        <taxon>Chloroflexia</taxon>
        <taxon>Chloroflexales</taxon>
        <taxon>Chloroflexineae</taxon>
        <taxon>Chloroflexaceae</taxon>
        <taxon>Chloroflexus</taxon>
    </lineage>
</organism>
<feature type="binding site" evidence="17">
    <location>
        <position position="11"/>
    </location>
    <ligand>
        <name>ATP</name>
        <dbReference type="ChEBI" id="CHEBI:30616"/>
    </ligand>
</feature>
<feature type="binding site" evidence="17">
    <location>
        <position position="18"/>
    </location>
    <ligand>
        <name>ATP</name>
        <dbReference type="ChEBI" id="CHEBI:30616"/>
    </ligand>
</feature>
<dbReference type="Pfam" id="PF01219">
    <property type="entry name" value="DAGK_prokar"/>
    <property type="match status" value="1"/>
</dbReference>
<keyword evidence="12 19" id="KW-0472">Membrane</keyword>
<keyword evidence="21" id="KW-1185">Reference proteome</keyword>
<dbReference type="HOGENOM" id="CLU_112343_2_2_0"/>
<gene>
    <name evidence="20" type="ordered locus">Caur_0632</name>
</gene>
<keyword evidence="10 19" id="KW-1133">Transmembrane helix</keyword>
<protein>
    <submittedName>
        <fullName evidence="20">Diacylglycerol kinase</fullName>
    </submittedName>
</protein>
<feature type="transmembrane region" description="Helical" evidence="19">
    <location>
        <begin position="59"/>
        <end position="77"/>
    </location>
</feature>
<feature type="active site" description="Proton acceptor" evidence="15">
    <location>
        <position position="71"/>
    </location>
</feature>
<dbReference type="FunCoup" id="A9WEW3">
    <property type="interactions" value="51"/>
</dbReference>
<evidence type="ECO:0000256" key="7">
    <source>
        <dbReference type="ARBA" id="ARBA00022741"/>
    </source>
</evidence>
<dbReference type="GO" id="GO:0001727">
    <property type="term" value="F:lipid kinase activity"/>
    <property type="evidence" value="ECO:0000318"/>
    <property type="project" value="GO_Central"/>
</dbReference>
<evidence type="ECO:0000256" key="9">
    <source>
        <dbReference type="ARBA" id="ARBA00022840"/>
    </source>
</evidence>
<dbReference type="Gene3D" id="1.10.287.3610">
    <property type="match status" value="1"/>
</dbReference>
<evidence type="ECO:0000256" key="8">
    <source>
        <dbReference type="ARBA" id="ARBA00022777"/>
    </source>
</evidence>
<evidence type="ECO:0000256" key="2">
    <source>
        <dbReference type="ARBA" id="ARBA00005967"/>
    </source>
</evidence>
<evidence type="ECO:0000256" key="11">
    <source>
        <dbReference type="ARBA" id="ARBA00023098"/>
    </source>
</evidence>
<evidence type="ECO:0000256" key="1">
    <source>
        <dbReference type="ARBA" id="ARBA00004651"/>
    </source>
</evidence>
<feature type="transmembrane region" description="Helical" evidence="19">
    <location>
        <begin position="98"/>
        <end position="119"/>
    </location>
</feature>
<evidence type="ECO:0000256" key="17">
    <source>
        <dbReference type="PIRSR" id="PIRSR600829-3"/>
    </source>
</evidence>
<dbReference type="InterPro" id="IPR000829">
    <property type="entry name" value="DAGK"/>
</dbReference>
<feature type="binding site" evidence="18">
    <location>
        <position position="78"/>
    </location>
    <ligand>
        <name>a divalent metal cation</name>
        <dbReference type="ChEBI" id="CHEBI:60240"/>
    </ligand>
</feature>
<evidence type="ECO:0000256" key="14">
    <source>
        <dbReference type="ARBA" id="ARBA00023264"/>
    </source>
</evidence>
<feature type="binding site" evidence="16">
    <location>
        <position position="71"/>
    </location>
    <ligand>
        <name>substrate</name>
    </ligand>
</feature>
<dbReference type="PANTHER" id="PTHR34299:SF1">
    <property type="entry name" value="DIACYLGLYCEROL KINASE"/>
    <property type="match status" value="1"/>
</dbReference>
<evidence type="ECO:0000256" key="15">
    <source>
        <dbReference type="PIRSR" id="PIRSR600829-1"/>
    </source>
</evidence>
<evidence type="ECO:0000256" key="16">
    <source>
        <dbReference type="PIRSR" id="PIRSR600829-2"/>
    </source>
</evidence>
<evidence type="ECO:0000313" key="20">
    <source>
        <dbReference type="EMBL" id="ABY33872.1"/>
    </source>
</evidence>
<keyword evidence="18" id="KW-0460">Magnesium</keyword>
<evidence type="ECO:0000256" key="3">
    <source>
        <dbReference type="ARBA" id="ARBA00022475"/>
    </source>
</evidence>
<dbReference type="EMBL" id="CP000909">
    <property type="protein sequence ID" value="ABY33872.1"/>
    <property type="molecule type" value="Genomic_DNA"/>
</dbReference>
<keyword evidence="3" id="KW-1003">Cell membrane</keyword>
<dbReference type="GO" id="GO:0046872">
    <property type="term" value="F:metal ion binding"/>
    <property type="evidence" value="ECO:0007669"/>
    <property type="project" value="UniProtKB-KW"/>
</dbReference>
<keyword evidence="7 17" id="KW-0547">Nucleotide-binding</keyword>
<evidence type="ECO:0000256" key="12">
    <source>
        <dbReference type="ARBA" id="ARBA00023136"/>
    </source>
</evidence>
<keyword evidence="14" id="KW-1208">Phospholipid metabolism</keyword>
<dbReference type="GO" id="GO:0005524">
    <property type="term" value="F:ATP binding"/>
    <property type="evidence" value="ECO:0007669"/>
    <property type="project" value="UniProtKB-KW"/>
</dbReference>
<evidence type="ECO:0000256" key="4">
    <source>
        <dbReference type="ARBA" id="ARBA00022516"/>
    </source>
</evidence>
<sequence length="131" mass="14126">MAAPIDRSTRRLIAAFRYAFAGIGHLVRTQRNVQIHLLIGAIAVALGVTLRIAHWEWVVLTLTIGLVLAAEGFNTAIEATVDLATRDRHPLARIAKDVAAGSVLICALTAVVVGVLIFGPRLWALWLILST</sequence>
<name>A9WEW3_CHLAA</name>
<dbReference type="GO" id="GO:0008654">
    <property type="term" value="P:phospholipid biosynthetic process"/>
    <property type="evidence" value="ECO:0007669"/>
    <property type="project" value="UniProtKB-KW"/>
</dbReference>
<evidence type="ECO:0000256" key="18">
    <source>
        <dbReference type="PIRSR" id="PIRSR600829-4"/>
    </source>
</evidence>
<dbReference type="CDD" id="cd14265">
    <property type="entry name" value="UDPK_IM_like"/>
    <property type="match status" value="1"/>
</dbReference>
<comment type="cofactor">
    <cofactor evidence="18">
        <name>Mg(2+)</name>
        <dbReference type="ChEBI" id="CHEBI:18420"/>
    </cofactor>
    <text evidence="18">Mn(2+), Zn(2+), Cd(2+) and Co(2+) support activity to lesser extents.</text>
</comment>
<feature type="binding site" evidence="16">
    <location>
        <position position="11"/>
    </location>
    <ligand>
        <name>substrate</name>
    </ligand>
</feature>
<evidence type="ECO:0000256" key="13">
    <source>
        <dbReference type="ARBA" id="ARBA00023209"/>
    </source>
</evidence>
<keyword evidence="18" id="KW-0479">Metal-binding</keyword>
<dbReference type="KEGG" id="cau:Caur_0632"/>
<keyword evidence="4" id="KW-0444">Lipid biosynthesis</keyword>
<evidence type="ECO:0000313" key="21">
    <source>
        <dbReference type="Proteomes" id="UP000002008"/>
    </source>
</evidence>
<evidence type="ECO:0000256" key="6">
    <source>
        <dbReference type="ARBA" id="ARBA00022692"/>
    </source>
</evidence>
<keyword evidence="8 20" id="KW-0418">Kinase</keyword>
<dbReference type="AlphaFoldDB" id="A9WEW3"/>
<evidence type="ECO:0000256" key="10">
    <source>
        <dbReference type="ARBA" id="ARBA00022989"/>
    </source>
</evidence>
<comment type="similarity">
    <text evidence="2">Belongs to the bacterial diacylglycerol kinase family.</text>
</comment>
<evidence type="ECO:0000256" key="19">
    <source>
        <dbReference type="SAM" id="Phobius"/>
    </source>
</evidence>
<dbReference type="Proteomes" id="UP000002008">
    <property type="component" value="Chromosome"/>
</dbReference>
<comment type="subcellular location">
    <subcellularLocation>
        <location evidence="1">Cell membrane</location>
        <topology evidence="1">Multi-pass membrane protein</topology>
    </subcellularLocation>
</comment>
<dbReference type="InParanoid" id="A9WEW3"/>
<dbReference type="PANTHER" id="PTHR34299">
    <property type="entry name" value="DIACYLGLYCEROL KINASE"/>
    <property type="match status" value="1"/>
</dbReference>
<keyword evidence="9 17" id="KW-0067">ATP-binding</keyword>
<feature type="binding site" evidence="17">
    <location>
        <position position="78"/>
    </location>
    <ligand>
        <name>ATP</name>
        <dbReference type="ChEBI" id="CHEBI:30616"/>
    </ligand>
</feature>
<keyword evidence="5" id="KW-0808">Transferase</keyword>
<dbReference type="EnsemblBacteria" id="ABY33872">
    <property type="protein sequence ID" value="ABY33872"/>
    <property type="gene ID" value="Caur_0632"/>
</dbReference>
<dbReference type="eggNOG" id="COG0818">
    <property type="taxonomic scope" value="Bacteria"/>
</dbReference>
<evidence type="ECO:0000256" key="5">
    <source>
        <dbReference type="ARBA" id="ARBA00022679"/>
    </source>
</evidence>
<accession>A9WEW3</accession>
<reference evidence="20" key="1">
    <citation type="submission" date="2007-12" db="EMBL/GenBank/DDBJ databases">
        <title>Complete sequence of Chloroflexus aurantiacus J-10-fl.</title>
        <authorList>
            <consortium name="US DOE Joint Genome Institute"/>
            <person name="Copeland A."/>
            <person name="Lucas S."/>
            <person name="Lapidus A."/>
            <person name="Barry K."/>
            <person name="Glavina del Rio T."/>
            <person name="Hammon N."/>
            <person name="Israni S."/>
            <person name="Dalin E."/>
            <person name="Tice H."/>
            <person name="Pitluck S."/>
            <person name="Chertkov O."/>
            <person name="Brettin T."/>
            <person name="Bruce D."/>
            <person name="Detter J.C."/>
            <person name="Han C."/>
            <person name="Schmutz J."/>
            <person name="Larimer F."/>
            <person name="Land M."/>
            <person name="Hauser L."/>
            <person name="Kyrpides N."/>
            <person name="Mikhailova N."/>
            <person name="Pierson B.K."/>
            <person name="Blankenship R.E."/>
            <person name="Richardson P."/>
        </authorList>
    </citation>
    <scope>NUCLEOTIDE SEQUENCE</scope>
    <source>
        <strain evidence="20">J-10-fl</strain>
    </source>
</reference>
<dbReference type="GO" id="GO:0005886">
    <property type="term" value="C:plasma membrane"/>
    <property type="evidence" value="ECO:0000318"/>
    <property type="project" value="GO_Central"/>
</dbReference>
<dbReference type="InterPro" id="IPR036945">
    <property type="entry name" value="DAGK_sf"/>
</dbReference>
<dbReference type="RefSeq" id="WP_012256528.1">
    <property type="nucleotide sequence ID" value="NC_010175.1"/>
</dbReference>
<feature type="binding site" evidence="17">
    <location>
        <begin position="96"/>
        <end position="97"/>
    </location>
    <ligand>
        <name>ATP</name>
        <dbReference type="ChEBI" id="CHEBI:30616"/>
    </ligand>
</feature>
<proteinExistence type="inferred from homology"/>
<dbReference type="InterPro" id="IPR033717">
    <property type="entry name" value="UDPK"/>
</dbReference>
<keyword evidence="11" id="KW-0443">Lipid metabolism</keyword>
<dbReference type="PATRIC" id="fig|324602.8.peg.726"/>
<keyword evidence="6 19" id="KW-0812">Transmembrane</keyword>